<gene>
    <name evidence="2" type="ORF">SCUD_LOCUS16174</name>
</gene>
<dbReference type="EMBL" id="UZAK01038392">
    <property type="protein sequence ID" value="VDP61010.1"/>
    <property type="molecule type" value="Genomic_DNA"/>
</dbReference>
<accession>A0A183KMA2</accession>
<evidence type="ECO:0000313" key="2">
    <source>
        <dbReference type="EMBL" id="VDP61010.1"/>
    </source>
</evidence>
<dbReference type="AlphaFoldDB" id="A0A183KMA2"/>
<reference evidence="4" key="1">
    <citation type="submission" date="2016-06" db="UniProtKB">
        <authorList>
            <consortium name="WormBaseParasite"/>
        </authorList>
    </citation>
    <scope>IDENTIFICATION</scope>
</reference>
<evidence type="ECO:0000313" key="3">
    <source>
        <dbReference type="Proteomes" id="UP000279833"/>
    </source>
</evidence>
<organism evidence="4">
    <name type="scientific">Schistosoma curassoni</name>
    <dbReference type="NCBI Taxonomy" id="6186"/>
    <lineage>
        <taxon>Eukaryota</taxon>
        <taxon>Metazoa</taxon>
        <taxon>Spiralia</taxon>
        <taxon>Lophotrochozoa</taxon>
        <taxon>Platyhelminthes</taxon>
        <taxon>Trematoda</taxon>
        <taxon>Digenea</taxon>
        <taxon>Strigeidida</taxon>
        <taxon>Schistosomatoidea</taxon>
        <taxon>Schistosomatidae</taxon>
        <taxon>Schistosoma</taxon>
    </lineage>
</organism>
<proteinExistence type="predicted"/>
<dbReference type="WBParaSite" id="SCUD_0001617701-mRNA-1">
    <property type="protein sequence ID" value="SCUD_0001617701-mRNA-1"/>
    <property type="gene ID" value="SCUD_0001617701"/>
</dbReference>
<evidence type="ECO:0000256" key="1">
    <source>
        <dbReference type="SAM" id="MobiDB-lite"/>
    </source>
</evidence>
<feature type="region of interest" description="Disordered" evidence="1">
    <location>
        <begin position="1"/>
        <end position="36"/>
    </location>
</feature>
<name>A0A183KMA2_9TREM</name>
<dbReference type="Proteomes" id="UP000279833">
    <property type="component" value="Unassembled WGS sequence"/>
</dbReference>
<feature type="compositionally biased region" description="Basic and acidic residues" evidence="1">
    <location>
        <begin position="1"/>
        <end position="10"/>
    </location>
</feature>
<evidence type="ECO:0000313" key="4">
    <source>
        <dbReference type="WBParaSite" id="SCUD_0001617701-mRNA-1"/>
    </source>
</evidence>
<protein>
    <submittedName>
        <fullName evidence="2 4">Uncharacterized protein</fullName>
    </submittedName>
</protein>
<reference evidence="2 3" key="2">
    <citation type="submission" date="2018-11" db="EMBL/GenBank/DDBJ databases">
        <authorList>
            <consortium name="Pathogen Informatics"/>
        </authorList>
    </citation>
    <scope>NUCLEOTIDE SEQUENCE [LARGE SCALE GENOMIC DNA]</scope>
    <source>
        <strain evidence="2">Dakar</strain>
        <strain evidence="3">Dakar, Senegal</strain>
    </source>
</reference>
<keyword evidence="3" id="KW-1185">Reference proteome</keyword>
<sequence>MGFETTDLRASENFQTKLDGEDERNVELKSPSNWRK</sequence>